<protein>
    <submittedName>
        <fullName evidence="2">CobQ/CobB/MinD/ParA nucleotide binding domain protein</fullName>
    </submittedName>
</protein>
<dbReference type="InterPro" id="IPR025669">
    <property type="entry name" value="AAA_dom"/>
</dbReference>
<feature type="domain" description="AAA" evidence="1">
    <location>
        <begin position="31"/>
        <end position="225"/>
    </location>
</feature>
<dbReference type="PANTHER" id="PTHR13696">
    <property type="entry name" value="P-LOOP CONTAINING NUCLEOSIDE TRIPHOSPHATE HYDROLASE"/>
    <property type="match status" value="1"/>
</dbReference>
<evidence type="ECO:0000313" key="2">
    <source>
        <dbReference type="EMBL" id="EFM82970.1"/>
    </source>
</evidence>
<dbReference type="AlphaFoldDB" id="A0A125W6K3"/>
<sequence>MAVRVDFLERDLSLVHSIKKLVSERRGPIKIVIANWKGGVSKTASTVQLANVLSKMGLRVGVVDQDAQGNSTNSLIITKQAQADSTGDFAYEETLMKGIQNGDLSKVRVEISENLFLFPSTSDFFSFQNFLNVKFGVVDEEDENFDKIEQEKISYLPTLLEPNIQDLDILITDTPPGDSYATKSAVYGCDYIIVALQTQSDSLENAVDFIQKFVPKVYKYNQNFDILGVLASMLNAPGSPLDENGELPRERLLALTNTSKWTLDLEVYLDALDEFGDSELFKTIIPYMRRITSVPRRGIRLVDRWDKQIIEVYYKLAIEALTRILYRETGIIYTRDREVSE</sequence>
<proteinExistence type="predicted"/>
<dbReference type="SUPFAM" id="SSF52540">
    <property type="entry name" value="P-loop containing nucleoside triphosphate hydrolases"/>
    <property type="match status" value="1"/>
</dbReference>
<dbReference type="InterPro" id="IPR027417">
    <property type="entry name" value="P-loop_NTPase"/>
</dbReference>
<dbReference type="EMBL" id="AEBR01000040">
    <property type="protein sequence ID" value="EFM82970.1"/>
    <property type="molecule type" value="Genomic_DNA"/>
</dbReference>
<comment type="caution">
    <text evidence="2">The sequence shown here is derived from an EMBL/GenBank/DDBJ whole genome shotgun (WGS) entry which is preliminary data.</text>
</comment>
<dbReference type="PANTHER" id="PTHR13696:SF52">
    <property type="entry name" value="PARA FAMILY PROTEIN CT_582"/>
    <property type="match status" value="1"/>
</dbReference>
<evidence type="ECO:0000259" key="1">
    <source>
        <dbReference type="Pfam" id="PF13614"/>
    </source>
</evidence>
<gene>
    <name evidence="2" type="ORF">HMPREF9498_01440</name>
</gene>
<dbReference type="Gene3D" id="3.40.50.300">
    <property type="entry name" value="P-loop containing nucleotide triphosphate hydrolases"/>
    <property type="match status" value="1"/>
</dbReference>
<name>A0A125W6K3_ENTFL</name>
<dbReference type="HOGENOM" id="CLU_037612_4_2_9"/>
<dbReference type="Pfam" id="PF13614">
    <property type="entry name" value="AAA_31"/>
    <property type="match status" value="1"/>
</dbReference>
<dbReference type="InterPro" id="IPR050678">
    <property type="entry name" value="DNA_Partitioning_ATPase"/>
</dbReference>
<organism evidence="2 3">
    <name type="scientific">Enterococcus faecalis TX4248</name>
    <dbReference type="NCBI Taxonomy" id="749495"/>
    <lineage>
        <taxon>Bacteria</taxon>
        <taxon>Bacillati</taxon>
        <taxon>Bacillota</taxon>
        <taxon>Bacilli</taxon>
        <taxon>Lactobacillales</taxon>
        <taxon>Enterococcaceae</taxon>
        <taxon>Enterococcus</taxon>
    </lineage>
</organism>
<accession>A0A125W6K3</accession>
<dbReference type="RefSeq" id="WP_002402165.1">
    <property type="nucleotide sequence ID" value="NZ_GL454441.1"/>
</dbReference>
<dbReference type="Proteomes" id="UP000004846">
    <property type="component" value="Unassembled WGS sequence"/>
</dbReference>
<reference evidence="3" key="1">
    <citation type="submission" date="2010-07" db="EMBL/GenBank/DDBJ databases">
        <authorList>
            <person name="Weinstock G."/>
            <person name="Sodergren E."/>
            <person name="Clifton S."/>
            <person name="Fulton L."/>
            <person name="Fulton B."/>
            <person name="Courtney L."/>
            <person name="Fronick C."/>
            <person name="Harrison M."/>
            <person name="Strong C."/>
            <person name="Farmer C."/>
            <person name="Delahaunty K."/>
            <person name="Markovic C."/>
            <person name="Hall O."/>
            <person name="Minx P."/>
            <person name="Tomlinson C."/>
            <person name="Mitreva M."/>
            <person name="Hou S."/>
            <person name="Chen J."/>
            <person name="Wollam A."/>
            <person name="Pepin K.H."/>
            <person name="Johnson M."/>
            <person name="Bhonagiri V."/>
            <person name="Zhang X."/>
            <person name="Suruliraj S."/>
            <person name="Warren W."/>
            <person name="Chinwalla A."/>
            <person name="Mardis E.R."/>
            <person name="Wilson R.K."/>
        </authorList>
    </citation>
    <scope>NUCLEOTIDE SEQUENCE [LARGE SCALE GENOMIC DNA]</scope>
    <source>
        <strain evidence="3">TX4248</strain>
    </source>
</reference>
<evidence type="ECO:0000313" key="3">
    <source>
        <dbReference type="Proteomes" id="UP000004846"/>
    </source>
</evidence>
<dbReference type="CDD" id="cd02042">
    <property type="entry name" value="ParAB_family"/>
    <property type="match status" value="1"/>
</dbReference>